<dbReference type="AlphaFoldDB" id="A0A8H2ZS81"/>
<gene>
    <name evidence="2" type="ORF">SCLTRI_LOCUS6443</name>
</gene>
<name>A0A8H2ZS81_9HELO</name>
<sequence length="230" mass="25702">MASPAYNHQEEKEYLNDLDDWTVICQYCIKPISATRPPIYNEANCSCSQIGNHAAGINLAIQPKIQRLEREITACDQPVYTYQDSIPRYGPSGTQDLTTNHAPLVHETRNNFQDLNINWNNNKVTQDHPYSIQNYSWPLRSWLTENESSYTLSSIPQNSFYAHKSSSTKAKKGSKRGNSSLCSSGSSVEPGLKGWGPDPFTETGAWACEIQQEIDGHPMAMSGMSDSYGK</sequence>
<dbReference type="Proteomes" id="UP000624404">
    <property type="component" value="Unassembled WGS sequence"/>
</dbReference>
<feature type="region of interest" description="Disordered" evidence="1">
    <location>
        <begin position="166"/>
        <end position="196"/>
    </location>
</feature>
<reference evidence="2" key="1">
    <citation type="submission" date="2020-10" db="EMBL/GenBank/DDBJ databases">
        <authorList>
            <person name="Kusch S."/>
        </authorList>
    </citation>
    <scope>NUCLEOTIDE SEQUENCE</scope>
    <source>
        <strain evidence="2">SwB9</strain>
    </source>
</reference>
<organism evidence="2 3">
    <name type="scientific">Sclerotinia trifoliorum</name>
    <dbReference type="NCBI Taxonomy" id="28548"/>
    <lineage>
        <taxon>Eukaryota</taxon>
        <taxon>Fungi</taxon>
        <taxon>Dikarya</taxon>
        <taxon>Ascomycota</taxon>
        <taxon>Pezizomycotina</taxon>
        <taxon>Leotiomycetes</taxon>
        <taxon>Helotiales</taxon>
        <taxon>Sclerotiniaceae</taxon>
        <taxon>Sclerotinia</taxon>
    </lineage>
</organism>
<evidence type="ECO:0000313" key="2">
    <source>
        <dbReference type="EMBL" id="CAD6446651.1"/>
    </source>
</evidence>
<feature type="compositionally biased region" description="Low complexity" evidence="1">
    <location>
        <begin position="176"/>
        <end position="191"/>
    </location>
</feature>
<evidence type="ECO:0000313" key="3">
    <source>
        <dbReference type="Proteomes" id="UP000624404"/>
    </source>
</evidence>
<keyword evidence="3" id="KW-1185">Reference proteome</keyword>
<protein>
    <submittedName>
        <fullName evidence="2">4050430d-a0ed-4578-a6ba-ef1155b55608-CDS</fullName>
    </submittedName>
</protein>
<dbReference type="OrthoDB" id="3502101at2759"/>
<dbReference type="EMBL" id="CAJHIA010000021">
    <property type="protein sequence ID" value="CAD6446651.1"/>
    <property type="molecule type" value="Genomic_DNA"/>
</dbReference>
<evidence type="ECO:0000256" key="1">
    <source>
        <dbReference type="SAM" id="MobiDB-lite"/>
    </source>
</evidence>
<proteinExistence type="predicted"/>
<comment type="caution">
    <text evidence="2">The sequence shown here is derived from an EMBL/GenBank/DDBJ whole genome shotgun (WGS) entry which is preliminary data.</text>
</comment>
<accession>A0A8H2ZS81</accession>